<accession>A0ACB9BNK3</accession>
<reference evidence="1 2" key="2">
    <citation type="journal article" date="2022" name="Mol. Ecol. Resour.">
        <title>The genomes of chicory, endive, great burdock and yacon provide insights into Asteraceae paleo-polyploidization history and plant inulin production.</title>
        <authorList>
            <person name="Fan W."/>
            <person name="Wang S."/>
            <person name="Wang H."/>
            <person name="Wang A."/>
            <person name="Jiang F."/>
            <person name="Liu H."/>
            <person name="Zhao H."/>
            <person name="Xu D."/>
            <person name="Zhang Y."/>
        </authorList>
    </citation>
    <scope>NUCLEOTIDE SEQUENCE [LARGE SCALE GENOMIC DNA]</scope>
    <source>
        <strain evidence="2">cv. Punajuju</strain>
        <tissue evidence="1">Leaves</tissue>
    </source>
</reference>
<dbReference type="Proteomes" id="UP001055811">
    <property type="component" value="Linkage Group LG06"/>
</dbReference>
<proteinExistence type="predicted"/>
<evidence type="ECO:0000313" key="1">
    <source>
        <dbReference type="EMBL" id="KAI3723588.1"/>
    </source>
</evidence>
<comment type="caution">
    <text evidence="1">The sequence shown here is derived from an EMBL/GenBank/DDBJ whole genome shotgun (WGS) entry which is preliminary data.</text>
</comment>
<organism evidence="1 2">
    <name type="scientific">Cichorium intybus</name>
    <name type="common">Chicory</name>
    <dbReference type="NCBI Taxonomy" id="13427"/>
    <lineage>
        <taxon>Eukaryota</taxon>
        <taxon>Viridiplantae</taxon>
        <taxon>Streptophyta</taxon>
        <taxon>Embryophyta</taxon>
        <taxon>Tracheophyta</taxon>
        <taxon>Spermatophyta</taxon>
        <taxon>Magnoliopsida</taxon>
        <taxon>eudicotyledons</taxon>
        <taxon>Gunneridae</taxon>
        <taxon>Pentapetalae</taxon>
        <taxon>asterids</taxon>
        <taxon>campanulids</taxon>
        <taxon>Asterales</taxon>
        <taxon>Asteraceae</taxon>
        <taxon>Cichorioideae</taxon>
        <taxon>Cichorieae</taxon>
        <taxon>Cichoriinae</taxon>
        <taxon>Cichorium</taxon>
    </lineage>
</organism>
<name>A0ACB9BNK3_CICIN</name>
<gene>
    <name evidence="1" type="ORF">L2E82_35294</name>
</gene>
<dbReference type="EMBL" id="CM042014">
    <property type="protein sequence ID" value="KAI3723588.1"/>
    <property type="molecule type" value="Genomic_DNA"/>
</dbReference>
<sequence length="292" mass="32857">MSTAQKKTEPQKVKSRAFQLTREEAKETHDVVSGTLFVNSLPAYVLFDFGASYSFVSYEFGLKLNVPLELLDTLYEVEIASGKFAEVGHMDRNCELNIDDRKFSLNLLPIGVKSFDIVIGMDWLGANDAKISCGKKIVSIKIPDGSKVYVYGDKRNHVPSLISVVKTRKCLLKGCCSFLSYVMTNEEENKSIPDIEVVRDYPEVFPNDLPGLPPERQVEFRIDLILGATPIARAPYRLAPTEMHELMSQLQELLDKGFIRPSSSSWGAPVLFVKKKDGSMRMCIDYRDLNKS</sequence>
<protein>
    <submittedName>
        <fullName evidence="1">Uncharacterized protein</fullName>
    </submittedName>
</protein>
<evidence type="ECO:0000313" key="2">
    <source>
        <dbReference type="Proteomes" id="UP001055811"/>
    </source>
</evidence>
<reference evidence="2" key="1">
    <citation type="journal article" date="2022" name="Mol. Ecol. Resour.">
        <title>The genomes of chicory, endive, great burdock and yacon provide insights into Asteraceae palaeo-polyploidization history and plant inulin production.</title>
        <authorList>
            <person name="Fan W."/>
            <person name="Wang S."/>
            <person name="Wang H."/>
            <person name="Wang A."/>
            <person name="Jiang F."/>
            <person name="Liu H."/>
            <person name="Zhao H."/>
            <person name="Xu D."/>
            <person name="Zhang Y."/>
        </authorList>
    </citation>
    <scope>NUCLEOTIDE SEQUENCE [LARGE SCALE GENOMIC DNA]</scope>
    <source>
        <strain evidence="2">cv. Punajuju</strain>
    </source>
</reference>
<keyword evidence="2" id="KW-1185">Reference proteome</keyword>